<dbReference type="Proteomes" id="UP001307760">
    <property type="component" value="Unassembled WGS sequence"/>
</dbReference>
<evidence type="ECO:0000313" key="3">
    <source>
        <dbReference type="Proteomes" id="UP001307760"/>
    </source>
</evidence>
<feature type="compositionally biased region" description="Pro residues" evidence="1">
    <location>
        <begin position="43"/>
        <end position="54"/>
    </location>
</feature>
<dbReference type="EMBL" id="JAZBJP010000041">
    <property type="protein sequence ID" value="MEE4424569.1"/>
    <property type="molecule type" value="Genomic_DNA"/>
</dbReference>
<feature type="non-terminal residue" evidence="2">
    <location>
        <position position="1"/>
    </location>
</feature>
<feature type="region of interest" description="Disordered" evidence="1">
    <location>
        <begin position="1"/>
        <end position="86"/>
    </location>
</feature>
<organism evidence="2 3">
    <name type="scientific">Streptomyces bugieae</name>
    <dbReference type="NCBI Taxonomy" id="3098223"/>
    <lineage>
        <taxon>Bacteria</taxon>
        <taxon>Bacillati</taxon>
        <taxon>Actinomycetota</taxon>
        <taxon>Actinomycetes</taxon>
        <taxon>Kitasatosporales</taxon>
        <taxon>Streptomycetaceae</taxon>
        <taxon>Streptomyces</taxon>
    </lineage>
</organism>
<feature type="compositionally biased region" description="Pro residues" evidence="1">
    <location>
        <begin position="1"/>
        <end position="16"/>
    </location>
</feature>
<comment type="caution">
    <text evidence="2">The sequence shown here is derived from an EMBL/GenBank/DDBJ whole genome shotgun (WGS) entry which is preliminary data.</text>
</comment>
<feature type="compositionally biased region" description="Pro residues" evidence="1">
    <location>
        <begin position="61"/>
        <end position="78"/>
    </location>
</feature>
<evidence type="ECO:0000256" key="1">
    <source>
        <dbReference type="SAM" id="MobiDB-lite"/>
    </source>
</evidence>
<gene>
    <name evidence="2" type="ORF">V2J85_35415</name>
</gene>
<feature type="compositionally biased region" description="Basic and acidic residues" evidence="1">
    <location>
        <begin position="312"/>
        <end position="327"/>
    </location>
</feature>
<feature type="region of interest" description="Disordered" evidence="1">
    <location>
        <begin position="291"/>
        <end position="342"/>
    </location>
</feature>
<keyword evidence="3" id="KW-1185">Reference proteome</keyword>
<accession>A0ABU7P0C2</accession>
<sequence>PHPPSPPAPAAPPRPAGRPAAFRDTAAFHLANSQNLWNGPQEPAGPAPTPPPGGPSAAPHQPWPTTPRPPRGVVPGPAPTRRFPAGRRPAGRVLAAAACLVLGIGLLGGAAAGSWLTDDPQDAPPTAQATFAKGRDAWRNTPVDTLFPRTVEGLGVGPGGADRTWTRIAVAPDSDCTGAYDPKLAQALARAGCVRLLRATYLDATRSSVITVGAQTTRTDPAGMLALNTGFSTKSLADRTDLMPVPYAPKGTPAEGFGRPQRASWTVRVLTDVPVIVYAVSGFADGRAVTEPQPAEAAVRPGTTTAPAESGLGHDAKDLADRIENDFRTAAGTPTQPREDAP</sequence>
<proteinExistence type="predicted"/>
<evidence type="ECO:0008006" key="4">
    <source>
        <dbReference type="Google" id="ProtNLM"/>
    </source>
</evidence>
<dbReference type="RefSeq" id="WP_330823830.1">
    <property type="nucleotide sequence ID" value="NZ_JAZBJP010000041.1"/>
</dbReference>
<reference evidence="2 3" key="1">
    <citation type="submission" date="2023-12" db="EMBL/GenBank/DDBJ databases">
        <title>30 novel species of actinomycetes from the DSMZ collection.</title>
        <authorList>
            <person name="Nouioui I."/>
        </authorList>
    </citation>
    <scope>NUCLEOTIDE SEQUENCE [LARGE SCALE GENOMIC DNA]</scope>
    <source>
        <strain evidence="2 3">DSM 41528</strain>
    </source>
</reference>
<name>A0ABU7P0C2_9ACTN</name>
<protein>
    <recommendedName>
        <fullName evidence="4">Serine/threonine protein kinase</fullName>
    </recommendedName>
</protein>
<evidence type="ECO:0000313" key="2">
    <source>
        <dbReference type="EMBL" id="MEE4424569.1"/>
    </source>
</evidence>